<dbReference type="AlphaFoldDB" id="A0ABD3Q494"/>
<sequence length="402" mass="44286">MNEMNGELYQSFRLAIRGSATNLSAWQDGRNIEDRVYGALHMSASRATTSNDMIARGYGHSLPYREFCQDQSETERASEVSSRPDQEIFHDQSNSGEEMSTRTRSRITQVAYEDIVCYMNAVDALTMSRFGVTHRELMEIKAETEREIKIMGAYREFGYPRSTLASSFANNANLNNINSRSESEPSNVSIVGHEPATIQHHQIAANLEQDQGRSTSDSTPQCTGEGMENTAPMVCLPTGTTDKNQMEGKSRCRRLCAVAGCRNGVVQGGVCISHGAKRKACNYPGCTKPVKKHGKCSAHGPERQRCKAEGCTKVSVQGGKCHSHGAKRRTCALEGCSKQPTVGDMCKRHYDSVHGIPKVHKSRKRKVSESESNAVKGDDPTSSHFQKNGCLEGQWAHAQQSE</sequence>
<feature type="compositionally biased region" description="Basic and acidic residues" evidence="1">
    <location>
        <begin position="73"/>
        <end position="90"/>
    </location>
</feature>
<gene>
    <name evidence="2" type="ORF">HJC23_004274</name>
</gene>
<keyword evidence="3" id="KW-1185">Reference proteome</keyword>
<feature type="region of interest" description="Disordered" evidence="1">
    <location>
        <begin position="357"/>
        <end position="402"/>
    </location>
</feature>
<comment type="caution">
    <text evidence="2">The sequence shown here is derived from an EMBL/GenBank/DDBJ whole genome shotgun (WGS) entry which is preliminary data.</text>
</comment>
<feature type="compositionally biased region" description="Basic residues" evidence="1">
    <location>
        <begin position="357"/>
        <end position="366"/>
    </location>
</feature>
<dbReference type="EMBL" id="JABMIG020000076">
    <property type="protein sequence ID" value="KAL3794897.1"/>
    <property type="molecule type" value="Genomic_DNA"/>
</dbReference>
<dbReference type="PANTHER" id="PTHR31827">
    <property type="entry name" value="EMB|CAB89363.1"/>
    <property type="match status" value="1"/>
</dbReference>
<evidence type="ECO:0000313" key="2">
    <source>
        <dbReference type="EMBL" id="KAL3794897.1"/>
    </source>
</evidence>
<reference evidence="2 3" key="1">
    <citation type="journal article" date="2020" name="G3 (Bethesda)">
        <title>Improved Reference Genome for Cyclotella cryptica CCMP332, a Model for Cell Wall Morphogenesis, Salinity Adaptation, and Lipid Production in Diatoms (Bacillariophyta).</title>
        <authorList>
            <person name="Roberts W.R."/>
            <person name="Downey K.M."/>
            <person name="Ruck E.C."/>
            <person name="Traller J.C."/>
            <person name="Alverson A.J."/>
        </authorList>
    </citation>
    <scope>NUCLEOTIDE SEQUENCE [LARGE SCALE GENOMIC DNA]</scope>
    <source>
        <strain evidence="2 3">CCMP332</strain>
    </source>
</reference>
<evidence type="ECO:0000256" key="1">
    <source>
        <dbReference type="SAM" id="MobiDB-lite"/>
    </source>
</evidence>
<organism evidence="2 3">
    <name type="scientific">Cyclotella cryptica</name>
    <dbReference type="NCBI Taxonomy" id="29204"/>
    <lineage>
        <taxon>Eukaryota</taxon>
        <taxon>Sar</taxon>
        <taxon>Stramenopiles</taxon>
        <taxon>Ochrophyta</taxon>
        <taxon>Bacillariophyta</taxon>
        <taxon>Coscinodiscophyceae</taxon>
        <taxon>Thalassiosirophycidae</taxon>
        <taxon>Stephanodiscales</taxon>
        <taxon>Stephanodiscaceae</taxon>
        <taxon>Cyclotella</taxon>
    </lineage>
</organism>
<protein>
    <recommendedName>
        <fullName evidence="4">WRKY transcription factor 19</fullName>
    </recommendedName>
</protein>
<accession>A0ABD3Q494</accession>
<evidence type="ECO:0008006" key="4">
    <source>
        <dbReference type="Google" id="ProtNLM"/>
    </source>
</evidence>
<proteinExistence type="predicted"/>
<dbReference type="PANTHER" id="PTHR31827:SF1">
    <property type="entry name" value="EMB|CAB89363.1"/>
    <property type="match status" value="1"/>
</dbReference>
<feature type="region of interest" description="Disordered" evidence="1">
    <location>
        <begin position="69"/>
        <end position="102"/>
    </location>
</feature>
<dbReference type="Proteomes" id="UP001516023">
    <property type="component" value="Unassembled WGS sequence"/>
</dbReference>
<evidence type="ECO:0000313" key="3">
    <source>
        <dbReference type="Proteomes" id="UP001516023"/>
    </source>
</evidence>
<name>A0ABD3Q494_9STRA</name>